<name>A0A368UZ06_MARNT</name>
<keyword evidence="9" id="KW-1185">Reference proteome</keyword>
<dbReference type="SUPFAM" id="SSF53850">
    <property type="entry name" value="Periplasmic binding protein-like II"/>
    <property type="match status" value="1"/>
</dbReference>
<dbReference type="Gene3D" id="1.10.10.10">
    <property type="entry name" value="Winged helix-like DNA-binding domain superfamily/Winged helix DNA-binding domain"/>
    <property type="match status" value="1"/>
</dbReference>
<comment type="similarity">
    <text evidence="1">Belongs to the LysR transcriptional regulatory family.</text>
</comment>
<dbReference type="GO" id="GO:0003700">
    <property type="term" value="F:DNA-binding transcription factor activity"/>
    <property type="evidence" value="ECO:0007669"/>
    <property type="project" value="InterPro"/>
</dbReference>
<dbReference type="SUPFAM" id="SSF46785">
    <property type="entry name" value="Winged helix' DNA-binding domain"/>
    <property type="match status" value="1"/>
</dbReference>
<gene>
    <name evidence="7" type="ORF">DET51_106209</name>
    <name evidence="6" type="ORF">DET64_106208</name>
</gene>
<protein>
    <submittedName>
        <fullName evidence="7">LysR family transcriptional regulator</fullName>
    </submittedName>
</protein>
<dbReference type="RefSeq" id="WP_022990898.1">
    <property type="nucleotide sequence ID" value="NZ_JAHVKA010000005.1"/>
</dbReference>
<keyword evidence="4" id="KW-0804">Transcription</keyword>
<evidence type="ECO:0000313" key="8">
    <source>
        <dbReference type="Proteomes" id="UP000252795"/>
    </source>
</evidence>
<evidence type="ECO:0000256" key="1">
    <source>
        <dbReference type="ARBA" id="ARBA00009437"/>
    </source>
</evidence>
<keyword evidence="2" id="KW-0805">Transcription regulation</keyword>
<evidence type="ECO:0000313" key="9">
    <source>
        <dbReference type="Proteomes" id="UP000253065"/>
    </source>
</evidence>
<keyword evidence="3" id="KW-0238">DNA-binding</keyword>
<evidence type="ECO:0000256" key="4">
    <source>
        <dbReference type="ARBA" id="ARBA00023163"/>
    </source>
</evidence>
<reference evidence="7 8" key="1">
    <citation type="submission" date="2018-07" db="EMBL/GenBank/DDBJ databases">
        <title>Freshwater and sediment microbial communities from various areas in North America, analyzing microbe dynamics in response to fracking.</title>
        <authorList>
            <person name="Lamendella R."/>
        </authorList>
    </citation>
    <scope>NUCLEOTIDE SEQUENCE [LARGE SCALE GENOMIC DNA]</scope>
    <source>
        <strain evidence="7 8">114E</strain>
        <strain evidence="6 9">114E_o</strain>
    </source>
</reference>
<dbReference type="InterPro" id="IPR000847">
    <property type="entry name" value="LysR_HTH_N"/>
</dbReference>
<dbReference type="InterPro" id="IPR036390">
    <property type="entry name" value="WH_DNA-bd_sf"/>
</dbReference>
<dbReference type="PANTHER" id="PTHR30537">
    <property type="entry name" value="HTH-TYPE TRANSCRIPTIONAL REGULATOR"/>
    <property type="match status" value="1"/>
</dbReference>
<dbReference type="PANTHER" id="PTHR30537:SF10">
    <property type="entry name" value="TRANSCRIPTIONAL REGULATOR-RELATED"/>
    <property type="match status" value="1"/>
</dbReference>
<dbReference type="Pfam" id="PF00126">
    <property type="entry name" value="HTH_1"/>
    <property type="match status" value="1"/>
</dbReference>
<dbReference type="Pfam" id="PF03466">
    <property type="entry name" value="LysR_substrate"/>
    <property type="match status" value="1"/>
</dbReference>
<dbReference type="AlphaFoldDB" id="A0A368UZ06"/>
<evidence type="ECO:0000256" key="2">
    <source>
        <dbReference type="ARBA" id="ARBA00023015"/>
    </source>
</evidence>
<dbReference type="FunFam" id="3.40.190.290:FF:000001">
    <property type="entry name" value="Transcriptional regulator, LysR family"/>
    <property type="match status" value="1"/>
</dbReference>
<dbReference type="Gene3D" id="3.40.190.290">
    <property type="match status" value="1"/>
</dbReference>
<proteinExistence type="inferred from homology"/>
<dbReference type="EMBL" id="QNSA01000006">
    <property type="protein sequence ID" value="RBP73347.1"/>
    <property type="molecule type" value="Genomic_DNA"/>
</dbReference>
<dbReference type="EMBL" id="QPJB01000006">
    <property type="protein sequence ID" value="RCW34167.1"/>
    <property type="molecule type" value="Genomic_DNA"/>
</dbReference>
<feature type="domain" description="HTH lysR-type" evidence="5">
    <location>
        <begin position="10"/>
        <end position="59"/>
    </location>
</feature>
<organism evidence="7 8">
    <name type="scientific">Marinobacter nauticus</name>
    <name type="common">Marinobacter hydrocarbonoclasticus</name>
    <name type="synonym">Marinobacter aquaeolei</name>
    <dbReference type="NCBI Taxonomy" id="2743"/>
    <lineage>
        <taxon>Bacteria</taxon>
        <taxon>Pseudomonadati</taxon>
        <taxon>Pseudomonadota</taxon>
        <taxon>Gammaproteobacteria</taxon>
        <taxon>Pseudomonadales</taxon>
        <taxon>Marinobacteraceae</taxon>
        <taxon>Marinobacter</taxon>
    </lineage>
</organism>
<dbReference type="GO" id="GO:0043565">
    <property type="term" value="F:sequence-specific DNA binding"/>
    <property type="evidence" value="ECO:0007669"/>
    <property type="project" value="TreeGrafter"/>
</dbReference>
<dbReference type="FunFam" id="1.10.10.10:FF:000001">
    <property type="entry name" value="LysR family transcriptional regulator"/>
    <property type="match status" value="1"/>
</dbReference>
<dbReference type="GO" id="GO:0006351">
    <property type="term" value="P:DNA-templated transcription"/>
    <property type="evidence" value="ECO:0007669"/>
    <property type="project" value="TreeGrafter"/>
</dbReference>
<dbReference type="InterPro" id="IPR005119">
    <property type="entry name" value="LysR_subst-bd"/>
</dbReference>
<dbReference type="InterPro" id="IPR036388">
    <property type="entry name" value="WH-like_DNA-bd_sf"/>
</dbReference>
<evidence type="ECO:0000256" key="3">
    <source>
        <dbReference type="ARBA" id="ARBA00023125"/>
    </source>
</evidence>
<dbReference type="PROSITE" id="PS50931">
    <property type="entry name" value="HTH_LYSR"/>
    <property type="match status" value="1"/>
</dbReference>
<dbReference type="InterPro" id="IPR058163">
    <property type="entry name" value="LysR-type_TF_proteobact-type"/>
</dbReference>
<sequence>MYRWEGVNEFVAVAETESFTRAAKRLDVSTAQVSRQVSALEARLATRLFYRTTRRVSVTEAGQIFYQHCRQVLDALEQAERSITNMQLVPRGRLRLTAPVTYGEKSIAPLVNDFVLRYPELDVDMKLTNQTLDLVAEGYDLAVRMGKLQDSTLMARRLASRTLYVCASPDYLATHGTPHSLSELANHNCLLGNLDYWRFQELGQPRNVRVTGNIRCDSGRALLDAALKGIGIVQLPDYYVQSALDSRLLIPVLTHYQEDDDGIWAVYPHNRHLSPKIRLLLDFLSESLKPGGSPLDAANVDY</sequence>
<accession>A0A368UZ06</accession>
<comment type="caution">
    <text evidence="7">The sequence shown here is derived from an EMBL/GenBank/DDBJ whole genome shotgun (WGS) entry which is preliminary data.</text>
</comment>
<evidence type="ECO:0000313" key="6">
    <source>
        <dbReference type="EMBL" id="RBP73347.1"/>
    </source>
</evidence>
<dbReference type="Proteomes" id="UP000253065">
    <property type="component" value="Unassembled WGS sequence"/>
</dbReference>
<dbReference type="Proteomes" id="UP000252795">
    <property type="component" value="Unassembled WGS sequence"/>
</dbReference>
<evidence type="ECO:0000313" key="7">
    <source>
        <dbReference type="EMBL" id="RCW34167.1"/>
    </source>
</evidence>
<evidence type="ECO:0000259" key="5">
    <source>
        <dbReference type="PROSITE" id="PS50931"/>
    </source>
</evidence>